<evidence type="ECO:0000256" key="2">
    <source>
        <dbReference type="SAM" id="MobiDB-lite"/>
    </source>
</evidence>
<organism evidence="4 5">
    <name type="scientific">Gordonia caeni</name>
    <dbReference type="NCBI Taxonomy" id="1007097"/>
    <lineage>
        <taxon>Bacteria</taxon>
        <taxon>Bacillati</taxon>
        <taxon>Actinomycetota</taxon>
        <taxon>Actinomycetes</taxon>
        <taxon>Mycobacteriales</taxon>
        <taxon>Gordoniaceae</taxon>
        <taxon>Gordonia</taxon>
    </lineage>
</organism>
<sequence>MAQRKRSRSPVRGYGITSWGRAFAAVVEAGADHRHLTGARRYFRDHHVDGLAIAPGQVTAAVRGSQLEPFEVALVPRTVDAQTVVDLLRRTGDVDALLALARGEQPAALGALIAPTESADVASSCTCPDEAPRCIHVLAVAFEVSAQIDKQPVTLLRVMGTDLPDLLALAQDRESTDQSAAGEASPGAPATPAEPASSVELAESFYGDRVRIPRPPTFPRVDALSELDAAALRSALRASGVGATAMGEAVDDLAELYAVLRDHR</sequence>
<reference evidence="5" key="1">
    <citation type="journal article" date="2019" name="Int. J. Syst. Evol. Microbiol.">
        <title>The Global Catalogue of Microorganisms (GCM) 10K type strain sequencing project: providing services to taxonomists for standard genome sequencing and annotation.</title>
        <authorList>
            <consortium name="The Broad Institute Genomics Platform"/>
            <consortium name="The Broad Institute Genome Sequencing Center for Infectious Disease"/>
            <person name="Wu L."/>
            <person name="Ma J."/>
        </authorList>
    </citation>
    <scope>NUCLEOTIDE SEQUENCE [LARGE SCALE GENOMIC DNA]</scope>
    <source>
        <strain evidence="5">JCM 16923</strain>
    </source>
</reference>
<dbReference type="PANTHER" id="PTHR38133:SF1">
    <property type="entry name" value="SLR1429 PROTEIN"/>
    <property type="match status" value="1"/>
</dbReference>
<evidence type="ECO:0000259" key="3">
    <source>
        <dbReference type="PROSITE" id="PS50966"/>
    </source>
</evidence>
<comment type="caution">
    <text evidence="4">The sequence shown here is derived from an EMBL/GenBank/DDBJ whole genome shotgun (WGS) entry which is preliminary data.</text>
</comment>
<accession>A0ABP7NZX8</accession>
<dbReference type="RefSeq" id="WP_344782376.1">
    <property type="nucleotide sequence ID" value="NZ_BAAAZW010000004.1"/>
</dbReference>
<feature type="region of interest" description="Disordered" evidence="2">
    <location>
        <begin position="173"/>
        <end position="197"/>
    </location>
</feature>
<keyword evidence="1" id="KW-0863">Zinc-finger</keyword>
<dbReference type="PROSITE" id="PS50966">
    <property type="entry name" value="ZF_SWIM"/>
    <property type="match status" value="1"/>
</dbReference>
<protein>
    <submittedName>
        <fullName evidence="4">2-oxo acid dehydrogenase</fullName>
    </submittedName>
</protein>
<proteinExistence type="predicted"/>
<dbReference type="InterPro" id="IPR007527">
    <property type="entry name" value="Znf_SWIM"/>
</dbReference>
<name>A0ABP7NZX8_9ACTN</name>
<keyword evidence="5" id="KW-1185">Reference proteome</keyword>
<dbReference type="EMBL" id="BAAAZW010000004">
    <property type="protein sequence ID" value="GAA3957394.1"/>
    <property type="molecule type" value="Genomic_DNA"/>
</dbReference>
<feature type="compositionally biased region" description="Low complexity" evidence="2">
    <location>
        <begin position="179"/>
        <end position="197"/>
    </location>
</feature>
<dbReference type="Pfam" id="PF04434">
    <property type="entry name" value="SWIM"/>
    <property type="match status" value="1"/>
</dbReference>
<dbReference type="Proteomes" id="UP001418444">
    <property type="component" value="Unassembled WGS sequence"/>
</dbReference>
<dbReference type="PANTHER" id="PTHR38133">
    <property type="entry name" value="SLR1429 PROTEIN"/>
    <property type="match status" value="1"/>
</dbReference>
<evidence type="ECO:0000313" key="4">
    <source>
        <dbReference type="EMBL" id="GAA3957394.1"/>
    </source>
</evidence>
<keyword evidence="1" id="KW-0479">Metal-binding</keyword>
<evidence type="ECO:0000256" key="1">
    <source>
        <dbReference type="PROSITE-ProRule" id="PRU00325"/>
    </source>
</evidence>
<evidence type="ECO:0000313" key="5">
    <source>
        <dbReference type="Proteomes" id="UP001418444"/>
    </source>
</evidence>
<keyword evidence="1" id="KW-0862">Zinc</keyword>
<gene>
    <name evidence="4" type="ORF">GCM10022231_15740</name>
</gene>
<feature type="domain" description="SWIM-type" evidence="3">
    <location>
        <begin position="110"/>
        <end position="145"/>
    </location>
</feature>